<evidence type="ECO:0000313" key="17">
    <source>
        <dbReference type="EMBL" id="EOT34936.1"/>
    </source>
</evidence>
<evidence type="ECO:0000256" key="1">
    <source>
        <dbReference type="ARBA" id="ARBA00022485"/>
    </source>
</evidence>
<dbReference type="Pfam" id="PF12705">
    <property type="entry name" value="PDDEXK_1"/>
    <property type="match status" value="1"/>
</dbReference>
<dbReference type="InterPro" id="IPR006555">
    <property type="entry name" value="ATP-dep_Helicase_C"/>
</dbReference>
<keyword evidence="5" id="KW-0227">DNA damage</keyword>
<dbReference type="Pfam" id="PF06733">
    <property type="entry name" value="DEAD_2"/>
    <property type="match status" value="1"/>
</dbReference>
<dbReference type="Pfam" id="PF13307">
    <property type="entry name" value="Helicase_C_2"/>
    <property type="match status" value="1"/>
</dbReference>
<evidence type="ECO:0000256" key="12">
    <source>
        <dbReference type="ARBA" id="ARBA00023125"/>
    </source>
</evidence>
<dbReference type="InterPro" id="IPR014013">
    <property type="entry name" value="Helic_SF1/SF2_ATP-bd_DinG/Rad3"/>
</dbReference>
<dbReference type="InterPro" id="IPR011604">
    <property type="entry name" value="PDDEXK-like_dom_sf"/>
</dbReference>
<evidence type="ECO:0000313" key="18">
    <source>
        <dbReference type="Proteomes" id="UP000014210"/>
    </source>
</evidence>
<evidence type="ECO:0000256" key="5">
    <source>
        <dbReference type="ARBA" id="ARBA00022763"/>
    </source>
</evidence>
<evidence type="ECO:0000256" key="4">
    <source>
        <dbReference type="ARBA" id="ARBA00022741"/>
    </source>
</evidence>
<keyword evidence="12" id="KW-0238">DNA-binding</keyword>
<keyword evidence="13" id="KW-0234">DNA repair</keyword>
<evidence type="ECO:0000256" key="6">
    <source>
        <dbReference type="ARBA" id="ARBA00022801"/>
    </source>
</evidence>
<sequence>MLFNMYLLELTHPKIQILYPISLPNQQGVFLYLCVTFFFQVILYTKEAEWVKQSKISVRNLVEFILRRGSIDNRKKSNHTALEGAKIHRKLQKEAGKTYEKEVFLKTTVELEDIQLTIEGRADGIFQKDGLYYIDEIKTSEPRFEDLEQEQVDLFFHQARVYAYIYCHKQELTEINLQLTYFQTTEEQITRKTEYQTIEQLDEFFKKLIADYEEWLIFRENWRTVRNASLMALKFPHDNYRKGQRELAVAAYKTIKTKQKLFAEAPTGTGKTVSTLFPTLKAIGEESGERVFYLTAKTITRQVAEDAMIAFNDAGAEVKSVTLTAKDKICFLDETTCNPDQCPYANGYYDRINEGLWDLLNHENQITREVIETYAKKHTLCPFELSLDVSLWCDVIIGDYNYLFDPTVYLRRFFEEEKNEDNIFLIDEAHNLVNRSREMYSAELSYRGAKNVYTIVPKKFKKLRRRINKLLKEFDKIQELSNEDGWDYHHQKAPAESLITAGYQLSEVIQEWLAEYPEHAIQETILPFYFDLLHFLKISEFYDDHYETTVEKTYHDFVIKEFCIDPSLFLEQSLDKGRSSLLFSASFSPLSYYQETLGGKESLAYRLPSPFPEENQQVLIANYIETTYRKREESSPRLVETINQFISGKTGNYFIFFPSYQYLDQTVAAFKERYPEVRVLIQETVMNETEREDFLANFKIDPAETLVAFCVLGGIFSEGIDLRGTRLIGSMIVGVGLPQMNHEQELIKEYYDEKDNLGFAYAYQLPGMNKVLQAAGRVIRDTTDEGIVVLADRRFATRNYRQLFPNHWHQAKNVNNINELSSEIHRFWTTRKG</sequence>
<dbReference type="Gene3D" id="1.10.275.40">
    <property type="match status" value="1"/>
</dbReference>
<dbReference type="InterPro" id="IPR042493">
    <property type="entry name" value="XPD_DNA_FeS"/>
</dbReference>
<name>A0ABN0KR20_9ENTE</name>
<dbReference type="PANTHER" id="PTHR11472:SF34">
    <property type="entry name" value="REGULATOR OF TELOMERE ELONGATION HELICASE 1"/>
    <property type="match status" value="1"/>
</dbReference>
<dbReference type="GO" id="GO:0004386">
    <property type="term" value="F:helicase activity"/>
    <property type="evidence" value="ECO:0007669"/>
    <property type="project" value="UniProtKB-KW"/>
</dbReference>
<dbReference type="InterPro" id="IPR038726">
    <property type="entry name" value="PDDEXK_AddAB-type"/>
</dbReference>
<gene>
    <name evidence="17" type="ORF">OMS_00680</name>
</gene>
<evidence type="ECO:0000256" key="8">
    <source>
        <dbReference type="ARBA" id="ARBA00022839"/>
    </source>
</evidence>
<dbReference type="Gene3D" id="3.40.50.300">
    <property type="entry name" value="P-loop containing nucleotide triphosphate hydrolases"/>
    <property type="match status" value="2"/>
</dbReference>
<dbReference type="SMART" id="SM00488">
    <property type="entry name" value="DEXDc2"/>
    <property type="match status" value="1"/>
</dbReference>
<dbReference type="InterPro" id="IPR027417">
    <property type="entry name" value="P-loop_NTPase"/>
</dbReference>
<feature type="domain" description="Helicase ATP-binding" evidence="16">
    <location>
        <begin position="230"/>
        <end position="481"/>
    </location>
</feature>
<keyword evidence="2" id="KW-0540">Nuclease</keyword>
<dbReference type="InterPro" id="IPR006554">
    <property type="entry name" value="Helicase-like_DEXD_c2"/>
</dbReference>
<keyword evidence="9" id="KW-0067">ATP-binding</keyword>
<evidence type="ECO:0000256" key="7">
    <source>
        <dbReference type="ARBA" id="ARBA00022806"/>
    </source>
</evidence>
<dbReference type="PANTHER" id="PTHR11472">
    <property type="entry name" value="DNA REPAIR DEAD HELICASE RAD3/XP-D SUBFAMILY MEMBER"/>
    <property type="match status" value="1"/>
</dbReference>
<dbReference type="Proteomes" id="UP000014210">
    <property type="component" value="Unassembled WGS sequence"/>
</dbReference>
<dbReference type="Gene3D" id="1.10.30.20">
    <property type="entry name" value="Bacterial XPD DNA helicase, FeS cluster domain"/>
    <property type="match status" value="1"/>
</dbReference>
<keyword evidence="11" id="KW-0411">Iron-sulfur</keyword>
<evidence type="ECO:0000256" key="3">
    <source>
        <dbReference type="ARBA" id="ARBA00022723"/>
    </source>
</evidence>
<dbReference type="InterPro" id="IPR011545">
    <property type="entry name" value="DEAD/DEAH_box_helicase_dom"/>
</dbReference>
<evidence type="ECO:0000256" key="11">
    <source>
        <dbReference type="ARBA" id="ARBA00023014"/>
    </source>
</evidence>
<evidence type="ECO:0000256" key="9">
    <source>
        <dbReference type="ARBA" id="ARBA00022840"/>
    </source>
</evidence>
<dbReference type="InterPro" id="IPR010614">
    <property type="entry name" value="RAD3-like_helicase_DEAD"/>
</dbReference>
<organism evidence="17 18">
    <name type="scientific">Enterococcus durans ATCC 6056</name>
    <dbReference type="NCBI Taxonomy" id="1140001"/>
    <lineage>
        <taxon>Bacteria</taxon>
        <taxon>Bacillati</taxon>
        <taxon>Bacillota</taxon>
        <taxon>Bacilli</taxon>
        <taxon>Lactobacillales</taxon>
        <taxon>Enterococcaceae</taxon>
        <taxon>Enterococcus</taxon>
    </lineage>
</organism>
<dbReference type="PROSITE" id="PS51193">
    <property type="entry name" value="HELICASE_ATP_BIND_2"/>
    <property type="match status" value="1"/>
</dbReference>
<dbReference type="Gene3D" id="3.90.320.10">
    <property type="match status" value="1"/>
</dbReference>
<keyword evidence="10" id="KW-0408">Iron</keyword>
<evidence type="ECO:0000256" key="10">
    <source>
        <dbReference type="ARBA" id="ARBA00023004"/>
    </source>
</evidence>
<keyword evidence="1" id="KW-0004">4Fe-4S</keyword>
<dbReference type="Pfam" id="PF00270">
    <property type="entry name" value="DEAD"/>
    <property type="match status" value="1"/>
</dbReference>
<accession>A0ABN0KR20</accession>
<evidence type="ECO:0000256" key="15">
    <source>
        <dbReference type="ARBA" id="ARBA00038058"/>
    </source>
</evidence>
<keyword evidence="3" id="KW-0479">Metal-binding</keyword>
<evidence type="ECO:0000259" key="16">
    <source>
        <dbReference type="PROSITE" id="PS51193"/>
    </source>
</evidence>
<comment type="caution">
    <text evidence="17">The sequence shown here is derived from an EMBL/GenBank/DDBJ whole genome shotgun (WGS) entry which is preliminary data.</text>
</comment>
<evidence type="ECO:0000256" key="2">
    <source>
        <dbReference type="ARBA" id="ARBA00022722"/>
    </source>
</evidence>
<evidence type="ECO:0000256" key="14">
    <source>
        <dbReference type="ARBA" id="ARBA00023235"/>
    </source>
</evidence>
<keyword evidence="18" id="KW-1185">Reference proteome</keyword>
<proteinExistence type="inferred from homology"/>
<keyword evidence="8" id="KW-0269">Exonuclease</keyword>
<keyword evidence="14" id="KW-0413">Isomerase</keyword>
<keyword evidence="6" id="KW-0378">Hydrolase</keyword>
<reference evidence="17 18" key="1">
    <citation type="submission" date="2013-03" db="EMBL/GenBank/DDBJ databases">
        <title>The Genome Sequence of Enterococcus durans ATCC_6056 (Illumina only assembly).</title>
        <authorList>
            <consortium name="The Broad Institute Genomics Platform"/>
            <consortium name="The Broad Institute Genome Sequencing Center for Infectious Disease"/>
            <person name="Earl A."/>
            <person name="Russ C."/>
            <person name="Gilmore M."/>
            <person name="Surin D."/>
            <person name="Walker B."/>
            <person name="Young S."/>
            <person name="Zeng Q."/>
            <person name="Gargeya S."/>
            <person name="Fitzgerald M."/>
            <person name="Haas B."/>
            <person name="Abouelleil A."/>
            <person name="Allen A.W."/>
            <person name="Alvarado L."/>
            <person name="Arachchi H.M."/>
            <person name="Berlin A.M."/>
            <person name="Chapman S.B."/>
            <person name="Gainer-Dewar J."/>
            <person name="Goldberg J."/>
            <person name="Griggs A."/>
            <person name="Gujja S."/>
            <person name="Hansen M."/>
            <person name="Howarth C."/>
            <person name="Imamovic A."/>
            <person name="Ireland A."/>
            <person name="Larimer J."/>
            <person name="McCowan C."/>
            <person name="Murphy C."/>
            <person name="Pearson M."/>
            <person name="Poon T.W."/>
            <person name="Priest M."/>
            <person name="Roberts A."/>
            <person name="Saif S."/>
            <person name="Shea T."/>
            <person name="Sisk P."/>
            <person name="Sykes S."/>
            <person name="Wortman J."/>
            <person name="Nusbaum C."/>
            <person name="Birren B."/>
        </authorList>
    </citation>
    <scope>NUCLEOTIDE SEQUENCE [LARGE SCALE GENOMIC DNA]</scope>
    <source>
        <strain evidence="17 18">ATCC 6056</strain>
    </source>
</reference>
<dbReference type="InterPro" id="IPR045028">
    <property type="entry name" value="DinG/Rad3-like"/>
</dbReference>
<keyword evidence="4" id="KW-0547">Nucleotide-binding</keyword>
<dbReference type="SMART" id="SM00491">
    <property type="entry name" value="HELICc2"/>
    <property type="match status" value="1"/>
</dbReference>
<comment type="similarity">
    <text evidence="15">Belongs to the helicase family. DinG subfamily.</text>
</comment>
<dbReference type="EMBL" id="AHYU01000015">
    <property type="protein sequence ID" value="EOT34936.1"/>
    <property type="molecule type" value="Genomic_DNA"/>
</dbReference>
<dbReference type="SUPFAM" id="SSF52540">
    <property type="entry name" value="P-loop containing nucleoside triphosphate hydrolases"/>
    <property type="match status" value="2"/>
</dbReference>
<keyword evidence="7 17" id="KW-0347">Helicase</keyword>
<evidence type="ECO:0000256" key="13">
    <source>
        <dbReference type="ARBA" id="ARBA00023204"/>
    </source>
</evidence>
<protein>
    <submittedName>
        <fullName evidence="17">Helicase</fullName>
    </submittedName>
</protein>